<protein>
    <submittedName>
        <fullName evidence="2">Uncharacterized protein</fullName>
    </submittedName>
</protein>
<organism evidence="2 3">
    <name type="scientific">Gordonia araii NBRC 100433</name>
    <dbReference type="NCBI Taxonomy" id="1073574"/>
    <lineage>
        <taxon>Bacteria</taxon>
        <taxon>Bacillati</taxon>
        <taxon>Actinomycetota</taxon>
        <taxon>Actinomycetes</taxon>
        <taxon>Mycobacteriales</taxon>
        <taxon>Gordoniaceae</taxon>
        <taxon>Gordonia</taxon>
    </lineage>
</organism>
<sequence>MVVVSGLFVLWATAGAFFVISPLAILSGALTLLFSIVTVVLALVPSTAAWLRSGG</sequence>
<gene>
    <name evidence="2" type="ORF">GOARA_056_00330</name>
</gene>
<evidence type="ECO:0000256" key="1">
    <source>
        <dbReference type="SAM" id="Phobius"/>
    </source>
</evidence>
<name>G7H361_9ACTN</name>
<keyword evidence="1" id="KW-1133">Transmembrane helix</keyword>
<keyword evidence="1" id="KW-0472">Membrane</keyword>
<dbReference type="EMBL" id="BAEE01000056">
    <property type="protein sequence ID" value="GAB10286.1"/>
    <property type="molecule type" value="Genomic_DNA"/>
</dbReference>
<comment type="caution">
    <text evidence="2">The sequence shown here is derived from an EMBL/GenBank/DDBJ whole genome shotgun (WGS) entry which is preliminary data.</text>
</comment>
<feature type="transmembrane region" description="Helical" evidence="1">
    <location>
        <begin position="7"/>
        <end position="26"/>
    </location>
</feature>
<keyword evidence="3" id="KW-1185">Reference proteome</keyword>
<keyword evidence="1" id="KW-0812">Transmembrane</keyword>
<evidence type="ECO:0000313" key="2">
    <source>
        <dbReference type="EMBL" id="GAB10286.1"/>
    </source>
</evidence>
<proteinExistence type="predicted"/>
<feature type="transmembrane region" description="Helical" evidence="1">
    <location>
        <begin position="32"/>
        <end position="51"/>
    </location>
</feature>
<dbReference type="Proteomes" id="UP000035088">
    <property type="component" value="Unassembled WGS sequence"/>
</dbReference>
<dbReference type="STRING" id="1073574.GOARA_056_00330"/>
<reference evidence="2 3" key="1">
    <citation type="submission" date="2011-11" db="EMBL/GenBank/DDBJ databases">
        <title>Whole genome shotgun sequence of Gordonia araii NBRC 100433.</title>
        <authorList>
            <person name="Yoshida Y."/>
            <person name="Hosoyama A."/>
            <person name="Tsuchikane K."/>
            <person name="Katsumata H."/>
            <person name="Yamazaki S."/>
            <person name="Fujita N."/>
        </authorList>
    </citation>
    <scope>NUCLEOTIDE SEQUENCE [LARGE SCALE GENOMIC DNA]</scope>
    <source>
        <strain evidence="2 3">NBRC 100433</strain>
    </source>
</reference>
<dbReference type="AlphaFoldDB" id="G7H361"/>
<accession>G7H361</accession>
<evidence type="ECO:0000313" key="3">
    <source>
        <dbReference type="Proteomes" id="UP000035088"/>
    </source>
</evidence>